<dbReference type="EC" id="2.7.13.3" evidence="3"/>
<evidence type="ECO:0000256" key="13">
    <source>
        <dbReference type="ARBA" id="ARBA00023136"/>
    </source>
</evidence>
<evidence type="ECO:0000256" key="4">
    <source>
        <dbReference type="ARBA" id="ARBA00022475"/>
    </source>
</evidence>
<dbReference type="SUPFAM" id="SSF158472">
    <property type="entry name" value="HAMP domain-like"/>
    <property type="match status" value="1"/>
</dbReference>
<dbReference type="PANTHER" id="PTHR45528">
    <property type="entry name" value="SENSOR HISTIDINE KINASE CPXA"/>
    <property type="match status" value="1"/>
</dbReference>
<dbReference type="GO" id="GO:0005886">
    <property type="term" value="C:plasma membrane"/>
    <property type="evidence" value="ECO:0007669"/>
    <property type="project" value="UniProtKB-SubCell"/>
</dbReference>
<evidence type="ECO:0000256" key="10">
    <source>
        <dbReference type="ARBA" id="ARBA00022840"/>
    </source>
</evidence>
<evidence type="ECO:0000256" key="5">
    <source>
        <dbReference type="ARBA" id="ARBA00022553"/>
    </source>
</evidence>
<dbReference type="Pfam" id="PF00512">
    <property type="entry name" value="HisKA"/>
    <property type="match status" value="1"/>
</dbReference>
<dbReference type="InterPro" id="IPR036890">
    <property type="entry name" value="HATPase_C_sf"/>
</dbReference>
<dbReference type="InterPro" id="IPR004358">
    <property type="entry name" value="Sig_transdc_His_kin-like_C"/>
</dbReference>
<dbReference type="CDD" id="cd06225">
    <property type="entry name" value="HAMP"/>
    <property type="match status" value="1"/>
</dbReference>
<dbReference type="SMART" id="SM00304">
    <property type="entry name" value="HAMP"/>
    <property type="match status" value="1"/>
</dbReference>
<dbReference type="PATRIC" id="fig|1036673.3.peg.2175"/>
<proteinExistence type="predicted"/>
<dbReference type="InterPro" id="IPR036097">
    <property type="entry name" value="HisK_dim/P_sf"/>
</dbReference>
<dbReference type="CDD" id="cd00082">
    <property type="entry name" value="HisKA"/>
    <property type="match status" value="1"/>
</dbReference>
<evidence type="ECO:0000256" key="14">
    <source>
        <dbReference type="SAM" id="Phobius"/>
    </source>
</evidence>
<dbReference type="EMBL" id="CP002869">
    <property type="protein sequence ID" value="AEI40972.1"/>
    <property type="molecule type" value="Genomic_DNA"/>
</dbReference>
<reference evidence="18" key="1">
    <citation type="submission" date="2011-06" db="EMBL/GenBank/DDBJ databases">
        <title>Complete genome sequence of Paenibacillus mucilaginosus KNP414.</title>
        <authorList>
            <person name="Wang J."/>
            <person name="Hu S."/>
            <person name="Hu X."/>
            <person name="Zhang B."/>
            <person name="Dong D."/>
            <person name="Zhang S."/>
            <person name="Zhao K."/>
            <person name="Wu D."/>
        </authorList>
    </citation>
    <scope>NUCLEOTIDE SEQUENCE [LARGE SCALE GENOMIC DNA]</scope>
    <source>
        <strain evidence="18">KNP414</strain>
    </source>
</reference>
<dbReference type="InterPro" id="IPR003661">
    <property type="entry name" value="HisK_dim/P_dom"/>
</dbReference>
<keyword evidence="10" id="KW-0067">ATP-binding</keyword>
<feature type="transmembrane region" description="Helical" evidence="14">
    <location>
        <begin position="150"/>
        <end position="172"/>
    </location>
</feature>
<feature type="transmembrane region" description="Helical" evidence="14">
    <location>
        <begin position="21"/>
        <end position="43"/>
    </location>
</feature>
<comment type="subcellular location">
    <subcellularLocation>
        <location evidence="2">Cell membrane</location>
        <topology evidence="2">Multi-pass membrane protein</topology>
    </subcellularLocation>
</comment>
<dbReference type="Gene3D" id="1.10.287.130">
    <property type="match status" value="1"/>
</dbReference>
<keyword evidence="5" id="KW-0597">Phosphoprotein</keyword>
<dbReference type="PANTHER" id="PTHR45528:SF1">
    <property type="entry name" value="SENSOR HISTIDINE KINASE CPXA"/>
    <property type="match status" value="1"/>
</dbReference>
<sequence length="468" mass="53647">MNKVDQPADKRPLKRLFFRHYLMICGLLLGTIFVSLLAADLLMNRVFDTSPDFTKIHIADLYDPAAGSIRRELLEEYGGWIELVNPSGEIVLTQGVKGDNIDSYSREELYAKLDVLRNEESVYYHAYPVKGPQGEPYVLLWKIPEPWWDISLALGIFGVLFVAFLFVALYYYTRFSVRQVKKPIQQIVEGIREMERLNYNKRLEFSAEQEFAEIREAFNAMAQRLQRTSAERDAAETNKRNMLLHLSHDLKTPVTSVFGYSKLLMDNRELEQGQQEKYIRYIHDKSSYMAKLIQDLFELAKLDDPRLKLKKEKVNLPVWFQALVAEFYPDMEARGFVLEAQIEETPLFVLLDQVHMNRVVTNLIGNAMKYNPPGTVLYVSCRRKGDRAEVCIGDSGAGLQEDVRDRLFDEFIRPAGPGKDGTGLGLAICQKIIALHEGTIELEAHADYATLFRISLPCGNFDNGRLQV</sequence>
<dbReference type="SUPFAM" id="SSF55874">
    <property type="entry name" value="ATPase domain of HSP90 chaperone/DNA topoisomerase II/histidine kinase"/>
    <property type="match status" value="1"/>
</dbReference>
<dbReference type="SUPFAM" id="SSF47384">
    <property type="entry name" value="Homodimeric domain of signal transducing histidine kinase"/>
    <property type="match status" value="1"/>
</dbReference>
<dbReference type="PROSITE" id="PS50885">
    <property type="entry name" value="HAMP"/>
    <property type="match status" value="1"/>
</dbReference>
<keyword evidence="9 17" id="KW-0418">Kinase</keyword>
<dbReference type="Pfam" id="PF02518">
    <property type="entry name" value="HATPase_c"/>
    <property type="match status" value="1"/>
</dbReference>
<dbReference type="SMART" id="SM00388">
    <property type="entry name" value="HisKA"/>
    <property type="match status" value="1"/>
</dbReference>
<keyword evidence="11 14" id="KW-1133">Transmembrane helix</keyword>
<evidence type="ECO:0000256" key="9">
    <source>
        <dbReference type="ARBA" id="ARBA00022777"/>
    </source>
</evidence>
<dbReference type="InterPro" id="IPR050398">
    <property type="entry name" value="HssS/ArlS-like"/>
</dbReference>
<dbReference type="RefSeq" id="WP_013916133.1">
    <property type="nucleotide sequence ID" value="NC_015690.1"/>
</dbReference>
<dbReference type="Proteomes" id="UP000006620">
    <property type="component" value="Chromosome"/>
</dbReference>
<keyword evidence="8" id="KW-0547">Nucleotide-binding</keyword>
<dbReference type="Pfam" id="PF00672">
    <property type="entry name" value="HAMP"/>
    <property type="match status" value="1"/>
</dbReference>
<gene>
    <name evidence="17" type="ordered locus">KNP414_02411</name>
</gene>
<dbReference type="GO" id="GO:0005524">
    <property type="term" value="F:ATP binding"/>
    <property type="evidence" value="ECO:0007669"/>
    <property type="project" value="UniProtKB-KW"/>
</dbReference>
<evidence type="ECO:0000256" key="11">
    <source>
        <dbReference type="ARBA" id="ARBA00022989"/>
    </source>
</evidence>
<reference evidence="17 18" key="2">
    <citation type="journal article" date="2013" name="Genome Announc.">
        <title>Genome Sequence of Growth-Improving Paenibacillus mucilaginosus Strain KNP414.</title>
        <authorList>
            <person name="Lu J.J."/>
            <person name="Wang J.F."/>
            <person name="Hu X.F."/>
        </authorList>
    </citation>
    <scope>NUCLEOTIDE SEQUENCE [LARGE SCALE GENOMIC DNA]</scope>
    <source>
        <strain evidence="17 18">KNP414</strain>
    </source>
</reference>
<protein>
    <recommendedName>
        <fullName evidence="3">histidine kinase</fullName>
        <ecNumber evidence="3">2.7.13.3</ecNumber>
    </recommendedName>
</protein>
<dbReference type="AlphaFoldDB" id="F8F5G1"/>
<evidence type="ECO:0000256" key="6">
    <source>
        <dbReference type="ARBA" id="ARBA00022679"/>
    </source>
</evidence>
<accession>F8F5G1</accession>
<evidence type="ECO:0000259" key="15">
    <source>
        <dbReference type="PROSITE" id="PS50109"/>
    </source>
</evidence>
<organism evidence="17 18">
    <name type="scientific">Paenibacillus mucilaginosus (strain KNP414)</name>
    <dbReference type="NCBI Taxonomy" id="1036673"/>
    <lineage>
        <taxon>Bacteria</taxon>
        <taxon>Bacillati</taxon>
        <taxon>Bacillota</taxon>
        <taxon>Bacilli</taxon>
        <taxon>Bacillales</taxon>
        <taxon>Paenibacillaceae</taxon>
        <taxon>Paenibacillus</taxon>
    </lineage>
</organism>
<dbReference type="InterPro" id="IPR003660">
    <property type="entry name" value="HAMP_dom"/>
</dbReference>
<dbReference type="HOGENOM" id="CLU_000445_89_6_9"/>
<dbReference type="SMART" id="SM00387">
    <property type="entry name" value="HATPase_c"/>
    <property type="match status" value="1"/>
</dbReference>
<evidence type="ECO:0000259" key="16">
    <source>
        <dbReference type="PROSITE" id="PS50885"/>
    </source>
</evidence>
<feature type="domain" description="HAMP" evidence="16">
    <location>
        <begin position="178"/>
        <end position="230"/>
    </location>
</feature>
<dbReference type="PRINTS" id="PR00344">
    <property type="entry name" value="BCTRLSENSOR"/>
</dbReference>
<comment type="catalytic activity">
    <reaction evidence="1">
        <text>ATP + protein L-histidine = ADP + protein N-phospho-L-histidine.</text>
        <dbReference type="EC" id="2.7.13.3"/>
    </reaction>
</comment>
<evidence type="ECO:0000256" key="2">
    <source>
        <dbReference type="ARBA" id="ARBA00004651"/>
    </source>
</evidence>
<evidence type="ECO:0000313" key="17">
    <source>
        <dbReference type="EMBL" id="AEI40972.1"/>
    </source>
</evidence>
<keyword evidence="6" id="KW-0808">Transferase</keyword>
<name>F8F5G1_PAEMK</name>
<evidence type="ECO:0000256" key="7">
    <source>
        <dbReference type="ARBA" id="ARBA00022692"/>
    </source>
</evidence>
<feature type="domain" description="Histidine kinase" evidence="15">
    <location>
        <begin position="245"/>
        <end position="460"/>
    </location>
</feature>
<dbReference type="KEGG" id="pms:KNP414_02411"/>
<evidence type="ECO:0000256" key="12">
    <source>
        <dbReference type="ARBA" id="ARBA00023012"/>
    </source>
</evidence>
<evidence type="ECO:0000256" key="3">
    <source>
        <dbReference type="ARBA" id="ARBA00012438"/>
    </source>
</evidence>
<keyword evidence="7 14" id="KW-0812">Transmembrane</keyword>
<dbReference type="PROSITE" id="PS50109">
    <property type="entry name" value="HIS_KIN"/>
    <property type="match status" value="1"/>
</dbReference>
<keyword evidence="13 14" id="KW-0472">Membrane</keyword>
<dbReference type="InterPro" id="IPR003594">
    <property type="entry name" value="HATPase_dom"/>
</dbReference>
<evidence type="ECO:0000313" key="18">
    <source>
        <dbReference type="Proteomes" id="UP000006620"/>
    </source>
</evidence>
<dbReference type="GO" id="GO:0000155">
    <property type="term" value="F:phosphorelay sensor kinase activity"/>
    <property type="evidence" value="ECO:0007669"/>
    <property type="project" value="InterPro"/>
</dbReference>
<evidence type="ECO:0000256" key="8">
    <source>
        <dbReference type="ARBA" id="ARBA00022741"/>
    </source>
</evidence>
<evidence type="ECO:0000256" key="1">
    <source>
        <dbReference type="ARBA" id="ARBA00000085"/>
    </source>
</evidence>
<keyword evidence="4" id="KW-1003">Cell membrane</keyword>
<dbReference type="Gene3D" id="3.30.565.10">
    <property type="entry name" value="Histidine kinase-like ATPase, C-terminal domain"/>
    <property type="match status" value="1"/>
</dbReference>
<keyword evidence="12" id="KW-0902">Two-component regulatory system</keyword>
<dbReference type="Gene3D" id="6.10.340.10">
    <property type="match status" value="1"/>
</dbReference>
<dbReference type="InterPro" id="IPR005467">
    <property type="entry name" value="His_kinase_dom"/>
</dbReference>